<dbReference type="Proteomes" id="UP001323798">
    <property type="component" value="Chromosome"/>
</dbReference>
<accession>A0ABZ0SJD0</accession>
<gene>
    <name evidence="1" type="ORF">SM116_14345</name>
</gene>
<dbReference type="NCBIfam" id="NF033691">
    <property type="entry name" value="immunity_MafI"/>
    <property type="match status" value="1"/>
</dbReference>
<name>A0ABZ0SJD0_9MICO</name>
<keyword evidence="2" id="KW-1185">Reference proteome</keyword>
<sequence>MALERDLRRLADDLGTHIGAELVAEFVEFVDVGEYGVGLEILCDRLSDDAEPLLRREIVAIRALADAMGIDRPSVADLSELAVEDQ</sequence>
<dbReference type="RefSeq" id="WP_320941647.1">
    <property type="nucleotide sequence ID" value="NZ_BAABEU010000008.1"/>
</dbReference>
<protein>
    <submittedName>
        <fullName evidence="1">MafI family immunity protein</fullName>
    </submittedName>
</protein>
<dbReference type="InterPro" id="IPR047880">
    <property type="entry name" value="MafI-like"/>
</dbReference>
<evidence type="ECO:0000313" key="2">
    <source>
        <dbReference type="Proteomes" id="UP001323798"/>
    </source>
</evidence>
<evidence type="ECO:0000313" key="1">
    <source>
        <dbReference type="EMBL" id="WPR88930.1"/>
    </source>
</evidence>
<organism evidence="1 2">
    <name type="scientific">Microbacterium rhizosphaerae</name>
    <dbReference type="NCBI Taxonomy" id="1678237"/>
    <lineage>
        <taxon>Bacteria</taxon>
        <taxon>Bacillati</taxon>
        <taxon>Actinomycetota</taxon>
        <taxon>Actinomycetes</taxon>
        <taxon>Micrococcales</taxon>
        <taxon>Microbacteriaceae</taxon>
        <taxon>Microbacterium</taxon>
    </lineage>
</organism>
<reference evidence="1 2" key="1">
    <citation type="submission" date="2023-11" db="EMBL/GenBank/DDBJ databases">
        <title>Genome sequence of Microbacterium rhizosphaerae KACC 19337.</title>
        <authorList>
            <person name="Choi H."/>
            <person name="Kim S."/>
            <person name="Kim Y."/>
            <person name="Kwon S.-W."/>
            <person name="Heo J."/>
        </authorList>
    </citation>
    <scope>NUCLEOTIDE SEQUENCE [LARGE SCALE GENOMIC DNA]</scope>
    <source>
        <strain evidence="1 2">KACC 19337</strain>
    </source>
</reference>
<proteinExistence type="predicted"/>
<dbReference type="EMBL" id="CP139368">
    <property type="protein sequence ID" value="WPR88930.1"/>
    <property type="molecule type" value="Genomic_DNA"/>
</dbReference>